<feature type="repeat" description="ANK" evidence="3">
    <location>
        <begin position="571"/>
        <end position="603"/>
    </location>
</feature>
<feature type="compositionally biased region" description="Basic and acidic residues" evidence="4">
    <location>
        <begin position="990"/>
        <end position="1001"/>
    </location>
</feature>
<dbReference type="InterPro" id="IPR051070">
    <property type="entry name" value="NF-kappa-B_inhibitor"/>
</dbReference>
<evidence type="ECO:0000313" key="6">
    <source>
        <dbReference type="Proteomes" id="UP001381693"/>
    </source>
</evidence>
<evidence type="ECO:0000256" key="2">
    <source>
        <dbReference type="ARBA" id="ARBA00023043"/>
    </source>
</evidence>
<feature type="repeat" description="ANK" evidence="3">
    <location>
        <begin position="269"/>
        <end position="301"/>
    </location>
</feature>
<dbReference type="GO" id="GO:0071356">
    <property type="term" value="P:cellular response to tumor necrosis factor"/>
    <property type="evidence" value="ECO:0007669"/>
    <property type="project" value="TreeGrafter"/>
</dbReference>
<dbReference type="InterPro" id="IPR036770">
    <property type="entry name" value="Ankyrin_rpt-contain_sf"/>
</dbReference>
<feature type="repeat" description="ANK" evidence="3">
    <location>
        <begin position="156"/>
        <end position="188"/>
    </location>
</feature>
<dbReference type="InterPro" id="IPR000048">
    <property type="entry name" value="IQ_motif_EF-hand-BS"/>
</dbReference>
<protein>
    <recommendedName>
        <fullName evidence="7">Inversin</fullName>
    </recommendedName>
</protein>
<evidence type="ECO:0000313" key="5">
    <source>
        <dbReference type="EMBL" id="KAK7066857.1"/>
    </source>
</evidence>
<reference evidence="5 6" key="1">
    <citation type="submission" date="2023-11" db="EMBL/GenBank/DDBJ databases">
        <title>Halocaridina rubra genome assembly.</title>
        <authorList>
            <person name="Smith C."/>
        </authorList>
    </citation>
    <scope>NUCLEOTIDE SEQUENCE [LARGE SCALE GENOMIC DNA]</scope>
    <source>
        <strain evidence="5">EP-1</strain>
        <tissue evidence="5">Whole</tissue>
    </source>
</reference>
<dbReference type="Pfam" id="PF00612">
    <property type="entry name" value="IQ"/>
    <property type="match status" value="1"/>
</dbReference>
<feature type="repeat" description="ANK" evidence="3">
    <location>
        <begin position="472"/>
        <end position="504"/>
    </location>
</feature>
<feature type="repeat" description="ANK" evidence="3">
    <location>
        <begin position="406"/>
        <end position="429"/>
    </location>
</feature>
<dbReference type="GO" id="GO:0051059">
    <property type="term" value="F:NF-kappaB binding"/>
    <property type="evidence" value="ECO:0007669"/>
    <property type="project" value="TreeGrafter"/>
</dbReference>
<dbReference type="Proteomes" id="UP001381693">
    <property type="component" value="Unassembled WGS sequence"/>
</dbReference>
<dbReference type="SMART" id="SM00015">
    <property type="entry name" value="IQ"/>
    <property type="match status" value="1"/>
</dbReference>
<keyword evidence="6" id="KW-1185">Reference proteome</keyword>
<dbReference type="PROSITE" id="PS50297">
    <property type="entry name" value="ANK_REP_REGION"/>
    <property type="match status" value="8"/>
</dbReference>
<evidence type="ECO:0000256" key="3">
    <source>
        <dbReference type="PROSITE-ProRule" id="PRU00023"/>
    </source>
</evidence>
<dbReference type="Gene3D" id="1.25.40.20">
    <property type="entry name" value="Ankyrin repeat-containing domain"/>
    <property type="match status" value="6"/>
</dbReference>
<dbReference type="PANTHER" id="PTHR46680:SF3">
    <property type="entry name" value="NF-KAPPA-B INHIBITOR CACTUS"/>
    <property type="match status" value="1"/>
</dbReference>
<dbReference type="PROSITE" id="PS50088">
    <property type="entry name" value="ANK_REPEAT"/>
    <property type="match status" value="9"/>
</dbReference>
<proteinExistence type="predicted"/>
<dbReference type="GO" id="GO:0005829">
    <property type="term" value="C:cytosol"/>
    <property type="evidence" value="ECO:0007669"/>
    <property type="project" value="TreeGrafter"/>
</dbReference>
<evidence type="ECO:0000256" key="1">
    <source>
        <dbReference type="ARBA" id="ARBA00022737"/>
    </source>
</evidence>
<dbReference type="SUPFAM" id="SSF48403">
    <property type="entry name" value="Ankyrin repeat"/>
    <property type="match status" value="2"/>
</dbReference>
<dbReference type="PROSITE" id="PS50096">
    <property type="entry name" value="IQ"/>
    <property type="match status" value="1"/>
</dbReference>
<sequence>MYEADPKVKEGQDSGLNPTALLQPVPPLITTSHACPHHAGINKAVNFNPSTLNLCHGCLYGSPSVSPSFVSNAPLSPAYLAVPGISHYSSSPGFLTGAGFQFDPGSPYSVGLHNGSCIPPGHIGFPLHEATILGDKLKVLQVLQDKSTYLECRDRWGRVALVYAVLGNYHEIVEILLQAGANPDITDAQKCTPLHYAAYKGNHACIKSLLHAVETKFPVPAESQVGVWLAQDKRGVTPLHHASRHTSQKCLQALLKYVSPGTLDILDHKKRTPLHWAAAYSSDENVKLLIKHGANNLMPDQEGKTPLHWAAMSKTPGSIGCVRTLIGAAPSSVNWQDFDGITALHLAVAEAKLDSVDVILSVPKCNVDLTDNQFRTALHWACSIGASVVVGRLLDRGAHLGAVDVYRATPLHYAAQLNHADTVELLVRRPCVRDDPSSEGHTALFWAAARGANLAITAMVRHGASLTKADLKGCTPLHIAARAGHVSTVVALLRLRAPPDVCTLDGRTPLLLAAQAGHAQIVKLLAKAGASLDHKDNEGQCALHHAVLGGHLYLAQILIKAGTSVNVQDYSGRTPLHMAAYRGLTDIMFLLLENRGDVNARDHEGQSPLHWAAQQGHLGAVNTLLDFHAYPNYTQSMVNRYTPLDCAYVAEQLEIAQVLMEAGGLSVTKIMDIAALNIQAFVRGYLARKYFQKMKAYKKDTSKIVAVVCPDIKNSEKTQRNNRCIVEAVIGMPYTFMKKESPSDLNDTLTRESKNSPKTSRGFLEELIKDSDDILDVDIALKDIEAYSKVTPEKTTSQRRRSKFIASNIKAGARKKTVRDLELPDPGELGIGAQTETLETGLLNDASCTDDEPSVLSPVAPPLNLGQALFYPRKVASALITTYIDVSSESKPNSRDNEDATCHENFSGRRDDTRLERDCHKRYVGALIDEYVNQKDGTTLKDIESLEDDKKKFMYHNKIINSNENKYESVEPIDSSQNNKYQSPEACSKTVHEQSNRKERNSMLEERIAKSLEVAHKEAKTAGRNEFRVPQRRILSAEARKQAEDKWNSKLATLTVQDTHICTPMISSSFAVQRPSSENSAVSFSYNLTPKTKKQPVISPKK</sequence>
<accession>A0AAN8WKU6</accession>
<feature type="region of interest" description="Disordered" evidence="4">
    <location>
        <begin position="966"/>
        <end position="1001"/>
    </location>
</feature>
<gene>
    <name evidence="5" type="ORF">SK128_024501</name>
</gene>
<feature type="region of interest" description="Disordered" evidence="4">
    <location>
        <begin position="887"/>
        <end position="906"/>
    </location>
</feature>
<dbReference type="PANTHER" id="PTHR46680">
    <property type="entry name" value="NF-KAPPA-B INHIBITOR ALPHA"/>
    <property type="match status" value="1"/>
</dbReference>
<name>A0AAN8WKU6_HALRR</name>
<evidence type="ECO:0000256" key="4">
    <source>
        <dbReference type="SAM" id="MobiDB-lite"/>
    </source>
</evidence>
<dbReference type="CDD" id="cd23767">
    <property type="entry name" value="IQCD"/>
    <property type="match status" value="1"/>
</dbReference>
<dbReference type="Pfam" id="PF12796">
    <property type="entry name" value="Ank_2"/>
    <property type="match status" value="5"/>
</dbReference>
<dbReference type="InterPro" id="IPR002110">
    <property type="entry name" value="Ankyrin_rpt"/>
</dbReference>
<feature type="repeat" description="ANK" evidence="3">
    <location>
        <begin position="505"/>
        <end position="537"/>
    </location>
</feature>
<feature type="repeat" description="ANK" evidence="3">
    <location>
        <begin position="604"/>
        <end position="636"/>
    </location>
</feature>
<feature type="repeat" description="ANK" evidence="3">
    <location>
        <begin position="538"/>
        <end position="570"/>
    </location>
</feature>
<keyword evidence="2 3" id="KW-0040">ANK repeat</keyword>
<dbReference type="EMBL" id="JAXCGZ010018993">
    <property type="protein sequence ID" value="KAK7066857.1"/>
    <property type="molecule type" value="Genomic_DNA"/>
</dbReference>
<dbReference type="SMART" id="SM00248">
    <property type="entry name" value="ANK"/>
    <property type="match status" value="15"/>
</dbReference>
<comment type="caution">
    <text evidence="5">The sequence shown here is derived from an EMBL/GenBank/DDBJ whole genome shotgun (WGS) entry which is preliminary data.</text>
</comment>
<dbReference type="Gene3D" id="1.20.5.190">
    <property type="match status" value="1"/>
</dbReference>
<feature type="repeat" description="ANK" evidence="3">
    <location>
        <begin position="373"/>
        <end position="405"/>
    </location>
</feature>
<evidence type="ECO:0008006" key="7">
    <source>
        <dbReference type="Google" id="ProtNLM"/>
    </source>
</evidence>
<dbReference type="AlphaFoldDB" id="A0AAN8WKU6"/>
<feature type="compositionally biased region" description="Basic and acidic residues" evidence="4">
    <location>
        <begin position="892"/>
        <end position="906"/>
    </location>
</feature>
<dbReference type="PRINTS" id="PR01415">
    <property type="entry name" value="ANKYRIN"/>
</dbReference>
<organism evidence="5 6">
    <name type="scientific">Halocaridina rubra</name>
    <name type="common">Hawaiian red shrimp</name>
    <dbReference type="NCBI Taxonomy" id="373956"/>
    <lineage>
        <taxon>Eukaryota</taxon>
        <taxon>Metazoa</taxon>
        <taxon>Ecdysozoa</taxon>
        <taxon>Arthropoda</taxon>
        <taxon>Crustacea</taxon>
        <taxon>Multicrustacea</taxon>
        <taxon>Malacostraca</taxon>
        <taxon>Eumalacostraca</taxon>
        <taxon>Eucarida</taxon>
        <taxon>Decapoda</taxon>
        <taxon>Pleocyemata</taxon>
        <taxon>Caridea</taxon>
        <taxon>Atyoidea</taxon>
        <taxon>Atyidae</taxon>
        <taxon>Halocaridina</taxon>
    </lineage>
</organism>
<keyword evidence="1" id="KW-0677">Repeat</keyword>